<dbReference type="CDD" id="cd17574">
    <property type="entry name" value="REC_OmpR"/>
    <property type="match status" value="1"/>
</dbReference>
<dbReference type="InterPro" id="IPR001789">
    <property type="entry name" value="Sig_transdc_resp-reg_receiver"/>
</dbReference>
<feature type="domain" description="OmpR/PhoB-type" evidence="9">
    <location>
        <begin position="124"/>
        <end position="220"/>
    </location>
</feature>
<dbReference type="Gene3D" id="1.10.10.10">
    <property type="entry name" value="Winged helix-like DNA-binding domain superfamily/Winged helix DNA-binding domain"/>
    <property type="match status" value="1"/>
</dbReference>
<evidence type="ECO:0000259" key="8">
    <source>
        <dbReference type="PROSITE" id="PS50110"/>
    </source>
</evidence>
<evidence type="ECO:0000313" key="10">
    <source>
        <dbReference type="EMBL" id="VBB09506.1"/>
    </source>
</evidence>
<dbReference type="InterPro" id="IPR016032">
    <property type="entry name" value="Sig_transdc_resp-reg_C-effctor"/>
</dbReference>
<dbReference type="PANTHER" id="PTHR48111">
    <property type="entry name" value="REGULATOR OF RPOS"/>
    <property type="match status" value="1"/>
</dbReference>
<dbReference type="InterPro" id="IPR036388">
    <property type="entry name" value="WH-like_DNA-bd_sf"/>
</dbReference>
<evidence type="ECO:0000256" key="4">
    <source>
        <dbReference type="ARBA" id="ARBA00023125"/>
    </source>
</evidence>
<gene>
    <name evidence="10" type="ORF">LUCI_4801</name>
</gene>
<evidence type="ECO:0000256" key="7">
    <source>
        <dbReference type="PROSITE-ProRule" id="PRU01091"/>
    </source>
</evidence>
<keyword evidence="1 6" id="KW-0597">Phosphoprotein</keyword>
<evidence type="ECO:0000256" key="5">
    <source>
        <dbReference type="ARBA" id="ARBA00023163"/>
    </source>
</evidence>
<dbReference type="SMART" id="SM00862">
    <property type="entry name" value="Trans_reg_C"/>
    <property type="match status" value="1"/>
</dbReference>
<dbReference type="FunFam" id="3.40.50.2300:FF:000001">
    <property type="entry name" value="DNA-binding response regulator PhoB"/>
    <property type="match status" value="1"/>
</dbReference>
<keyword evidence="3" id="KW-0805">Transcription regulation</keyword>
<dbReference type="GO" id="GO:0005829">
    <property type="term" value="C:cytosol"/>
    <property type="evidence" value="ECO:0007669"/>
    <property type="project" value="TreeGrafter"/>
</dbReference>
<evidence type="ECO:0000259" key="9">
    <source>
        <dbReference type="PROSITE" id="PS51755"/>
    </source>
</evidence>
<dbReference type="InterPro" id="IPR039420">
    <property type="entry name" value="WalR-like"/>
</dbReference>
<dbReference type="SUPFAM" id="SSF52172">
    <property type="entry name" value="CheY-like"/>
    <property type="match status" value="1"/>
</dbReference>
<reference evidence="10 11" key="1">
    <citation type="submission" date="2018-06" db="EMBL/GenBank/DDBJ databases">
        <authorList>
            <person name="Strepis N."/>
        </authorList>
    </citation>
    <scope>NUCLEOTIDE SEQUENCE [LARGE SCALE GENOMIC DNA]</scope>
    <source>
        <strain evidence="10">LUCI</strain>
    </source>
</reference>
<dbReference type="PROSITE" id="PS50110">
    <property type="entry name" value="RESPONSE_REGULATORY"/>
    <property type="match status" value="1"/>
</dbReference>
<dbReference type="PROSITE" id="PS51755">
    <property type="entry name" value="OMPR_PHOB"/>
    <property type="match status" value="1"/>
</dbReference>
<dbReference type="GO" id="GO:0000156">
    <property type="term" value="F:phosphorelay response regulator activity"/>
    <property type="evidence" value="ECO:0007669"/>
    <property type="project" value="TreeGrafter"/>
</dbReference>
<dbReference type="Gene3D" id="6.10.250.690">
    <property type="match status" value="1"/>
</dbReference>
<proteinExistence type="predicted"/>
<dbReference type="InterPro" id="IPR011006">
    <property type="entry name" value="CheY-like_superfamily"/>
</dbReference>
<dbReference type="SMART" id="SM00448">
    <property type="entry name" value="REC"/>
    <property type="match status" value="1"/>
</dbReference>
<name>A0A498R9Y6_9FIRM</name>
<evidence type="ECO:0000313" key="11">
    <source>
        <dbReference type="Proteomes" id="UP000277811"/>
    </source>
</evidence>
<keyword evidence="4 7" id="KW-0238">DNA-binding</keyword>
<feature type="DNA-binding region" description="OmpR/PhoB-type" evidence="7">
    <location>
        <begin position="124"/>
        <end position="220"/>
    </location>
</feature>
<evidence type="ECO:0000256" key="1">
    <source>
        <dbReference type="ARBA" id="ARBA00022553"/>
    </source>
</evidence>
<dbReference type="RefSeq" id="WP_122630288.1">
    <property type="nucleotide sequence ID" value="NZ_UPPP01000127.1"/>
</dbReference>
<evidence type="ECO:0000256" key="6">
    <source>
        <dbReference type="PROSITE-ProRule" id="PRU00169"/>
    </source>
</evidence>
<keyword evidence="5" id="KW-0804">Transcription</keyword>
<dbReference type="SUPFAM" id="SSF46894">
    <property type="entry name" value="C-terminal effector domain of the bipartite response regulators"/>
    <property type="match status" value="1"/>
</dbReference>
<dbReference type="GO" id="GO:0032993">
    <property type="term" value="C:protein-DNA complex"/>
    <property type="evidence" value="ECO:0007669"/>
    <property type="project" value="TreeGrafter"/>
</dbReference>
<dbReference type="OrthoDB" id="25887at2"/>
<organism evidence="10 11">
    <name type="scientific">Lucifera butyrica</name>
    <dbReference type="NCBI Taxonomy" id="1351585"/>
    <lineage>
        <taxon>Bacteria</taxon>
        <taxon>Bacillati</taxon>
        <taxon>Bacillota</taxon>
        <taxon>Negativicutes</taxon>
        <taxon>Veillonellales</taxon>
        <taxon>Veillonellaceae</taxon>
        <taxon>Lucifera</taxon>
    </lineage>
</organism>
<evidence type="ECO:0000256" key="3">
    <source>
        <dbReference type="ARBA" id="ARBA00023015"/>
    </source>
</evidence>
<feature type="modified residue" description="4-aspartylphosphate" evidence="6">
    <location>
        <position position="52"/>
    </location>
</feature>
<accession>A0A498R9Y6</accession>
<dbReference type="PANTHER" id="PTHR48111:SF1">
    <property type="entry name" value="TWO-COMPONENT RESPONSE REGULATOR ORR33"/>
    <property type="match status" value="1"/>
</dbReference>
<dbReference type="AlphaFoldDB" id="A0A498R9Y6"/>
<protein>
    <submittedName>
        <fullName evidence="10">Transcriptional regulatory protein c terminal</fullName>
    </submittedName>
</protein>
<dbReference type="Gene3D" id="3.40.50.2300">
    <property type="match status" value="1"/>
</dbReference>
<dbReference type="EMBL" id="UPPP01000127">
    <property type="protein sequence ID" value="VBB09506.1"/>
    <property type="molecule type" value="Genomic_DNA"/>
</dbReference>
<dbReference type="FunFam" id="1.10.10.10:FF:000018">
    <property type="entry name" value="DNA-binding response regulator ResD"/>
    <property type="match status" value="1"/>
</dbReference>
<sequence>MAKILLADDEEEIQRIVSWYLESEGFQVLVAQDGHSALELEEMHQPDLLILDIMMPGMSGWEVARAITRTVPIIFLTALDHENDKITGFNLGADDYITKPFSPRELLARVKVVLRRNGKLPLKSDILHFPALSIDPGTQSIRVNEERVDLSAKEFALLLFLARHPQDIFTREQLLVNIWGYDFDGDERTVDTTVKRIRQKMGSTRNYLRTIRDSGYKFEVNS</sequence>
<dbReference type="Pfam" id="PF00486">
    <property type="entry name" value="Trans_reg_C"/>
    <property type="match status" value="1"/>
</dbReference>
<dbReference type="CDD" id="cd00383">
    <property type="entry name" value="trans_reg_C"/>
    <property type="match status" value="1"/>
</dbReference>
<dbReference type="GO" id="GO:0006355">
    <property type="term" value="P:regulation of DNA-templated transcription"/>
    <property type="evidence" value="ECO:0007669"/>
    <property type="project" value="InterPro"/>
</dbReference>
<feature type="domain" description="Response regulatory" evidence="8">
    <location>
        <begin position="3"/>
        <end position="114"/>
    </location>
</feature>
<evidence type="ECO:0000256" key="2">
    <source>
        <dbReference type="ARBA" id="ARBA00023012"/>
    </source>
</evidence>
<dbReference type="Proteomes" id="UP000277811">
    <property type="component" value="Unassembled WGS sequence"/>
</dbReference>
<keyword evidence="2" id="KW-0902">Two-component regulatory system</keyword>
<dbReference type="InterPro" id="IPR001867">
    <property type="entry name" value="OmpR/PhoB-type_DNA-bd"/>
</dbReference>
<dbReference type="GO" id="GO:0000976">
    <property type="term" value="F:transcription cis-regulatory region binding"/>
    <property type="evidence" value="ECO:0007669"/>
    <property type="project" value="TreeGrafter"/>
</dbReference>
<keyword evidence="11" id="KW-1185">Reference proteome</keyword>
<dbReference type="Pfam" id="PF00072">
    <property type="entry name" value="Response_reg"/>
    <property type="match status" value="1"/>
</dbReference>